<comment type="subcellular location">
    <subcellularLocation>
        <location evidence="1">Cell membrane</location>
        <topology evidence="1">Multi-pass membrane protein</topology>
    </subcellularLocation>
</comment>
<accession>A0A128EZB1</accession>
<feature type="transmembrane region" description="Helical" evidence="6">
    <location>
        <begin position="71"/>
        <end position="89"/>
    </location>
</feature>
<feature type="transmembrane region" description="Helical" evidence="6">
    <location>
        <begin position="115"/>
        <end position="135"/>
    </location>
</feature>
<keyword evidence="2" id="KW-1003">Cell membrane</keyword>
<dbReference type="Proteomes" id="UP000073601">
    <property type="component" value="Unassembled WGS sequence"/>
</dbReference>
<dbReference type="OrthoDB" id="581870at2"/>
<dbReference type="PANTHER" id="PTHR30086:SF19">
    <property type="entry name" value="THREONINE EFFLUX PROTEIN"/>
    <property type="match status" value="1"/>
</dbReference>
<evidence type="ECO:0000313" key="8">
    <source>
        <dbReference type="Proteomes" id="UP000073601"/>
    </source>
</evidence>
<evidence type="ECO:0000256" key="5">
    <source>
        <dbReference type="ARBA" id="ARBA00023136"/>
    </source>
</evidence>
<dbReference type="GO" id="GO:0015171">
    <property type="term" value="F:amino acid transmembrane transporter activity"/>
    <property type="evidence" value="ECO:0007669"/>
    <property type="project" value="TreeGrafter"/>
</dbReference>
<feature type="transmembrane region" description="Helical" evidence="6">
    <location>
        <begin position="6"/>
        <end position="29"/>
    </location>
</feature>
<feature type="transmembrane region" description="Helical" evidence="6">
    <location>
        <begin position="187"/>
        <end position="208"/>
    </location>
</feature>
<reference evidence="8" key="1">
    <citation type="submission" date="2016-02" db="EMBL/GenBank/DDBJ databases">
        <authorList>
            <person name="Rodrigo-Torres Lidia"/>
            <person name="Arahal R.David."/>
        </authorList>
    </citation>
    <scope>NUCLEOTIDE SEQUENCE [LARGE SCALE GENOMIC DNA]</scope>
    <source>
        <strain evidence="8">CECT 8713</strain>
    </source>
</reference>
<dbReference type="Pfam" id="PF01810">
    <property type="entry name" value="LysE"/>
    <property type="match status" value="1"/>
</dbReference>
<keyword evidence="5 6" id="KW-0472">Membrane</keyword>
<evidence type="ECO:0000256" key="1">
    <source>
        <dbReference type="ARBA" id="ARBA00004651"/>
    </source>
</evidence>
<organism evidence="7 8">
    <name type="scientific">Grimontia marina</name>
    <dbReference type="NCBI Taxonomy" id="646534"/>
    <lineage>
        <taxon>Bacteria</taxon>
        <taxon>Pseudomonadati</taxon>
        <taxon>Pseudomonadota</taxon>
        <taxon>Gammaproteobacteria</taxon>
        <taxon>Vibrionales</taxon>
        <taxon>Vibrionaceae</taxon>
        <taxon>Grimontia</taxon>
    </lineage>
</organism>
<evidence type="ECO:0000313" key="7">
    <source>
        <dbReference type="EMBL" id="CZF79605.1"/>
    </source>
</evidence>
<evidence type="ECO:0000256" key="2">
    <source>
        <dbReference type="ARBA" id="ARBA00022475"/>
    </source>
</evidence>
<protein>
    <submittedName>
        <fullName evidence="7">Threonine efflux protein</fullName>
    </submittedName>
</protein>
<keyword evidence="4 6" id="KW-1133">Transmembrane helix</keyword>
<evidence type="ECO:0000256" key="4">
    <source>
        <dbReference type="ARBA" id="ARBA00022989"/>
    </source>
</evidence>
<feature type="transmembrane region" description="Helical" evidence="6">
    <location>
        <begin position="41"/>
        <end position="65"/>
    </location>
</feature>
<proteinExistence type="predicted"/>
<evidence type="ECO:0000256" key="6">
    <source>
        <dbReference type="SAM" id="Phobius"/>
    </source>
</evidence>
<sequence length="214" mass="22964">MIDLFSLLSIGIAFFVIAVSPGPANISNATIAMSKGRRTSLIYGAGLSTGLVFWGVVAASGMGAILQSSVYLLMALKVFGGLYLLRLAFLSAKESMKPNSTNVGMIEETFSGKKWFLRGVIMNISNPKTVIAWMAALSVGLNSNDGIFSVISGLVVCIIVGFATNGMYSICFSYSRVMNWYQRASRWINGVTSFLFTIAGIGLLRSAFNRSSMS</sequence>
<dbReference type="InterPro" id="IPR001123">
    <property type="entry name" value="LeuE-type"/>
</dbReference>
<keyword evidence="8" id="KW-1185">Reference proteome</keyword>
<keyword evidence="3 6" id="KW-0812">Transmembrane</keyword>
<dbReference type="GO" id="GO:0005886">
    <property type="term" value="C:plasma membrane"/>
    <property type="evidence" value="ECO:0007669"/>
    <property type="project" value="UniProtKB-SubCell"/>
</dbReference>
<dbReference type="RefSeq" id="WP_062706530.1">
    <property type="nucleotide sequence ID" value="NZ_CAWRCI010000007.1"/>
</dbReference>
<name>A0A128EZB1_9GAMM</name>
<evidence type="ECO:0000256" key="3">
    <source>
        <dbReference type="ARBA" id="ARBA00022692"/>
    </source>
</evidence>
<dbReference type="EMBL" id="FIZY01000007">
    <property type="protein sequence ID" value="CZF79605.1"/>
    <property type="molecule type" value="Genomic_DNA"/>
</dbReference>
<dbReference type="AlphaFoldDB" id="A0A128EZB1"/>
<gene>
    <name evidence="7" type="primary">rhtC_1</name>
    <name evidence="7" type="ORF">GMA8713_01044</name>
</gene>
<feature type="transmembrane region" description="Helical" evidence="6">
    <location>
        <begin position="147"/>
        <end position="175"/>
    </location>
</feature>
<dbReference type="PANTHER" id="PTHR30086">
    <property type="entry name" value="ARGININE EXPORTER PROTEIN ARGO"/>
    <property type="match status" value="1"/>
</dbReference>